<comment type="caution">
    <text evidence="4">The sequence shown here is derived from an EMBL/GenBank/DDBJ whole genome shotgun (WGS) entry which is preliminary data.</text>
</comment>
<dbReference type="Gene3D" id="3.40.190.10">
    <property type="entry name" value="Periplasmic binding protein-like II"/>
    <property type="match status" value="2"/>
</dbReference>
<dbReference type="RefSeq" id="WP_285982702.1">
    <property type="nucleotide sequence ID" value="NZ_JASVDS010000003.1"/>
</dbReference>
<organism evidence="4 5">
    <name type="scientific">Roseateles subflavus</name>
    <dbReference type="NCBI Taxonomy" id="3053353"/>
    <lineage>
        <taxon>Bacteria</taxon>
        <taxon>Pseudomonadati</taxon>
        <taxon>Pseudomonadota</taxon>
        <taxon>Betaproteobacteria</taxon>
        <taxon>Burkholderiales</taxon>
        <taxon>Sphaerotilaceae</taxon>
        <taxon>Roseateles</taxon>
    </lineage>
</organism>
<gene>
    <name evidence="4" type="ORF">QRD43_11915</name>
</gene>
<dbReference type="PANTHER" id="PTHR35936:SF6">
    <property type="entry name" value="AMINO ACID ABC TRANSPORTER SUBSTRATE-BINDING PAAT FAMILY PROTEIN"/>
    <property type="match status" value="1"/>
</dbReference>
<reference evidence="4 5" key="1">
    <citation type="submission" date="2023-06" db="EMBL/GenBank/DDBJ databases">
        <title>Pelomonas sp. APW6 16S ribosomal RNA gene genome sequencing and assembly.</title>
        <authorList>
            <person name="Woo H."/>
        </authorList>
    </citation>
    <scope>NUCLEOTIDE SEQUENCE [LARGE SCALE GENOMIC DNA]</scope>
    <source>
        <strain evidence="4 5">APW6</strain>
    </source>
</reference>
<evidence type="ECO:0000313" key="5">
    <source>
        <dbReference type="Proteomes" id="UP001238603"/>
    </source>
</evidence>
<accession>A0ABT7LLN2</accession>
<name>A0ABT7LLN2_9BURK</name>
<feature type="chain" id="PRO_5046155639" evidence="2">
    <location>
        <begin position="27"/>
        <end position="256"/>
    </location>
</feature>
<protein>
    <submittedName>
        <fullName evidence="4">Transporter substrate-binding domain-containing protein</fullName>
    </submittedName>
</protein>
<evidence type="ECO:0000256" key="1">
    <source>
        <dbReference type="ARBA" id="ARBA00022729"/>
    </source>
</evidence>
<dbReference type="Proteomes" id="UP001238603">
    <property type="component" value="Unassembled WGS sequence"/>
</dbReference>
<evidence type="ECO:0000256" key="2">
    <source>
        <dbReference type="SAM" id="SignalP"/>
    </source>
</evidence>
<feature type="domain" description="Solute-binding protein family 3/N-terminal" evidence="3">
    <location>
        <begin position="38"/>
        <end position="247"/>
    </location>
</feature>
<dbReference type="InterPro" id="IPR001638">
    <property type="entry name" value="Solute-binding_3/MltF_N"/>
</dbReference>
<dbReference type="Pfam" id="PF00497">
    <property type="entry name" value="SBP_bac_3"/>
    <property type="match status" value="1"/>
</dbReference>
<dbReference type="PANTHER" id="PTHR35936">
    <property type="entry name" value="MEMBRANE-BOUND LYTIC MUREIN TRANSGLYCOSYLASE F"/>
    <property type="match status" value="1"/>
</dbReference>
<evidence type="ECO:0000313" key="4">
    <source>
        <dbReference type="EMBL" id="MDL5032610.1"/>
    </source>
</evidence>
<feature type="signal peptide" evidence="2">
    <location>
        <begin position="1"/>
        <end position="26"/>
    </location>
</feature>
<dbReference type="EMBL" id="JASVDS010000003">
    <property type="protein sequence ID" value="MDL5032610.1"/>
    <property type="molecule type" value="Genomic_DNA"/>
</dbReference>
<evidence type="ECO:0000259" key="3">
    <source>
        <dbReference type="Pfam" id="PF00497"/>
    </source>
</evidence>
<proteinExistence type="predicted"/>
<keyword evidence="1 2" id="KW-0732">Signal</keyword>
<dbReference type="SUPFAM" id="SSF53850">
    <property type="entry name" value="Periplasmic binding protein-like II"/>
    <property type="match status" value="1"/>
</dbReference>
<keyword evidence="5" id="KW-1185">Reference proteome</keyword>
<sequence>MNASRRLAAASLCLALAGGLPGGAQAQEDRPLLLLYRDKPPYSYTEDRQPKGLLIEQSRAVLTAAGLAVQMEEAPLKRIQLELQANERPLCSPGWYRLPERELYARFSLPMSQDVPHVVLVGPRSAAAVRAHRSLASLLADASLRMAVVDGISYGGELDGLIRRQTPAPLRATVTPVQLTRMLGAGRADYMFMDREDYLWLARHGEVSRQLSSLSFPDMPAGLQRHMMCSKKTSDATMQALDAAIRSLGMPKSPAP</sequence>